<dbReference type="GO" id="GO:0046872">
    <property type="term" value="F:metal ion binding"/>
    <property type="evidence" value="ECO:0007669"/>
    <property type="project" value="UniProtKB-UniRule"/>
</dbReference>
<keyword evidence="2 14" id="KW-0479">Metal-binding</keyword>
<dbReference type="InterPro" id="IPR011604">
    <property type="entry name" value="PDDEXK-like_dom_sf"/>
</dbReference>
<accession>A0A368KXC6</accession>
<proteinExistence type="inferred from homology"/>
<dbReference type="NCBIfam" id="TIGR00372">
    <property type="entry name" value="cas4"/>
    <property type="match status" value="1"/>
</dbReference>
<feature type="binding site" evidence="14">
    <location>
        <position position="485"/>
    </location>
    <ligand>
        <name>Mn(2+)</name>
        <dbReference type="ChEBI" id="CHEBI:29035"/>
    </ligand>
</feature>
<evidence type="ECO:0000256" key="5">
    <source>
        <dbReference type="ARBA" id="ARBA00022839"/>
    </source>
</evidence>
<dbReference type="EMBL" id="QPEX01000007">
    <property type="protein sequence ID" value="RCS55787.1"/>
    <property type="molecule type" value="Genomic_DNA"/>
</dbReference>
<dbReference type="EC" id="3.1.-.-" evidence="14"/>
<evidence type="ECO:0000256" key="11">
    <source>
        <dbReference type="ARBA" id="ARBA00023211"/>
    </source>
</evidence>
<evidence type="ECO:0000256" key="12">
    <source>
        <dbReference type="ARBA" id="ARBA00033996"/>
    </source>
</evidence>
<sequence length="578" mass="65134">MVNEYVYCPRLFYYEHVEGIFVHNLETIEGSQVHSRVDKKEDELPPAGELLETDRPAKMRSVTLSSDKYGIIAKLDLLETDGSTVTPVDYKRGEPCKADDGSLDAWPADRAQLAVQALILRDNGYVCEEAIVYYAKTKQRVRLTIDEKLVAETLAAIDASRKLASGSVIPPPLEDSPKCPRCSLVGVCLPDETRRATSCRSPISSSQLTLFELDATKTADLGEGSTREELRRLVPSRDDLRPLYLNQPGLYVGCSSKVLQVKDKKKVIQQVRLGEICQVNLFGSIQLTTQAIQAICQAEIPIAYFSMGGWFYGVTQGLGVKNIYLRREQFRWADIPSFCLRLARALVAGKIKNQRTMLQRNHVEPPKVALAHMKCMQEDAEKASSLESLLGIEGNAARVYFQNFQGMIKIDDETDAEDAKAFRFHFETRNRRPPRDPINALLSLAYSMLAKDLTIICHTVGFDPYLGFYHQPRYGRAPLALDLMEPFRALIADSAVLSAINTRMIQPNHFIRAGNAVALTPDGRKAFFRAYEQRMDTLVTHPLFGYRVNYRRILEIQCRLLARVLTGEINNYPVFVTR</sequence>
<dbReference type="GO" id="GO:0004527">
    <property type="term" value="F:exonuclease activity"/>
    <property type="evidence" value="ECO:0007669"/>
    <property type="project" value="UniProtKB-KW"/>
</dbReference>
<dbReference type="PANTHER" id="PTHR34353:SF2">
    <property type="entry name" value="CRISPR-ASSOCIATED ENDONUCLEASE CAS1 1"/>
    <property type="match status" value="1"/>
</dbReference>
<comment type="cofactor">
    <cofactor evidence="14">
        <name>Mg(2+)</name>
        <dbReference type="ChEBI" id="CHEBI:18420"/>
    </cofactor>
    <cofactor evidence="14">
        <name>Mn(2+)</name>
        <dbReference type="ChEBI" id="CHEBI:29035"/>
    </cofactor>
</comment>
<keyword evidence="10 14" id="KW-0238">DNA-binding</keyword>
<comment type="similarity">
    <text evidence="14">Belongs to the CRISPR-associated endonuclease Cas1 family.</text>
</comment>
<evidence type="ECO:0000256" key="6">
    <source>
        <dbReference type="ARBA" id="ARBA00022842"/>
    </source>
</evidence>
<protein>
    <recommendedName>
        <fullName evidence="14">CRISPR-associated endonuclease Cas1</fullName>
        <ecNumber evidence="14">3.1.-.-</ecNumber>
    </recommendedName>
</protein>
<comment type="caution">
    <text evidence="16">The sequence shown here is derived from an EMBL/GenBank/DDBJ whole genome shotgun (WGS) entry which is preliminary data.</text>
</comment>
<dbReference type="Proteomes" id="UP000253562">
    <property type="component" value="Unassembled WGS sequence"/>
</dbReference>
<keyword evidence="9 14" id="KW-0051">Antiviral defense</keyword>
<organism evidence="16 17">
    <name type="scientific">Bremerella cremea</name>
    <dbReference type="NCBI Taxonomy" id="1031537"/>
    <lineage>
        <taxon>Bacteria</taxon>
        <taxon>Pseudomonadati</taxon>
        <taxon>Planctomycetota</taxon>
        <taxon>Planctomycetia</taxon>
        <taxon>Pirellulales</taxon>
        <taxon>Pirellulaceae</taxon>
        <taxon>Bremerella</taxon>
    </lineage>
</organism>
<evidence type="ECO:0000256" key="2">
    <source>
        <dbReference type="ARBA" id="ARBA00022723"/>
    </source>
</evidence>
<keyword evidence="5" id="KW-0269">Exonuclease</keyword>
<dbReference type="Gene3D" id="1.20.120.920">
    <property type="entry name" value="CRISPR-associated endonuclease Cas1, C-terminal domain"/>
    <property type="match status" value="1"/>
</dbReference>
<dbReference type="OrthoDB" id="9803119at2"/>
<evidence type="ECO:0000256" key="7">
    <source>
        <dbReference type="ARBA" id="ARBA00023004"/>
    </source>
</evidence>
<dbReference type="GO" id="GO:0043571">
    <property type="term" value="P:maintenance of CRISPR repeat elements"/>
    <property type="evidence" value="ECO:0007669"/>
    <property type="project" value="UniProtKB-UniRule"/>
</dbReference>
<dbReference type="InterPro" id="IPR042211">
    <property type="entry name" value="CRISPR-assoc_Cas1_N"/>
</dbReference>
<dbReference type="PANTHER" id="PTHR34353">
    <property type="entry name" value="CRISPR-ASSOCIATED ENDONUCLEASE CAS1 1"/>
    <property type="match status" value="1"/>
</dbReference>
<evidence type="ECO:0000256" key="10">
    <source>
        <dbReference type="ARBA" id="ARBA00023125"/>
    </source>
</evidence>
<evidence type="ECO:0000256" key="13">
    <source>
        <dbReference type="ARBA" id="ARBA00038592"/>
    </source>
</evidence>
<feature type="domain" description="DUF83" evidence="15">
    <location>
        <begin position="1"/>
        <end position="189"/>
    </location>
</feature>
<feature type="binding site" evidence="14">
    <location>
        <position position="470"/>
    </location>
    <ligand>
        <name>Mn(2+)</name>
        <dbReference type="ChEBI" id="CHEBI:29035"/>
    </ligand>
</feature>
<evidence type="ECO:0000256" key="1">
    <source>
        <dbReference type="ARBA" id="ARBA00022722"/>
    </source>
</evidence>
<dbReference type="HAMAP" id="MF_01470">
    <property type="entry name" value="Cas1"/>
    <property type="match status" value="1"/>
</dbReference>
<evidence type="ECO:0000313" key="16">
    <source>
        <dbReference type="EMBL" id="RCS55787.1"/>
    </source>
</evidence>
<evidence type="ECO:0000256" key="4">
    <source>
        <dbReference type="ARBA" id="ARBA00022801"/>
    </source>
</evidence>
<name>A0A368KXC6_9BACT</name>
<evidence type="ECO:0000256" key="9">
    <source>
        <dbReference type="ARBA" id="ARBA00023118"/>
    </source>
</evidence>
<keyword evidence="1 14" id="KW-0540">Nuclease</keyword>
<evidence type="ECO:0000256" key="8">
    <source>
        <dbReference type="ARBA" id="ARBA00023014"/>
    </source>
</evidence>
<comment type="catalytic activity">
    <reaction evidence="12">
        <text>exonucleolytic cleavage in the 5'- to 3'-direction to yield nucleoside 3'-phosphates.</text>
        <dbReference type="EC" id="3.1.12.1"/>
    </reaction>
</comment>
<dbReference type="GO" id="GO:0051536">
    <property type="term" value="F:iron-sulfur cluster binding"/>
    <property type="evidence" value="ECO:0007669"/>
    <property type="project" value="UniProtKB-KW"/>
</dbReference>
<dbReference type="Pfam" id="PF01867">
    <property type="entry name" value="Cas_Cas1"/>
    <property type="match status" value="1"/>
</dbReference>
<comment type="subunit">
    <text evidence="13 14">Homodimer, forms a heterotetramer with a Cas2 homodimer.</text>
</comment>
<feature type="binding site" evidence="14">
    <location>
        <position position="393"/>
    </location>
    <ligand>
        <name>Mn(2+)</name>
        <dbReference type="ChEBI" id="CHEBI:29035"/>
    </ligand>
</feature>
<dbReference type="NCBIfam" id="TIGR00287">
    <property type="entry name" value="cas1"/>
    <property type="match status" value="1"/>
</dbReference>
<evidence type="ECO:0000256" key="3">
    <source>
        <dbReference type="ARBA" id="ARBA00022759"/>
    </source>
</evidence>
<dbReference type="Pfam" id="PF01930">
    <property type="entry name" value="Cas_Cas4"/>
    <property type="match status" value="1"/>
</dbReference>
<dbReference type="GO" id="GO:0004519">
    <property type="term" value="F:endonuclease activity"/>
    <property type="evidence" value="ECO:0007669"/>
    <property type="project" value="UniProtKB-UniRule"/>
</dbReference>
<evidence type="ECO:0000256" key="14">
    <source>
        <dbReference type="HAMAP-Rule" id="MF_01470"/>
    </source>
</evidence>
<dbReference type="InterPro" id="IPR013343">
    <property type="entry name" value="CRISPR-assoc_prot_Cas4"/>
</dbReference>
<dbReference type="Gene3D" id="3.90.320.10">
    <property type="match status" value="1"/>
</dbReference>
<reference evidence="16 17" key="1">
    <citation type="submission" date="2018-07" db="EMBL/GenBank/DDBJ databases">
        <title>Comparative genomes isolates from brazilian mangrove.</title>
        <authorList>
            <person name="De Araujo J.E."/>
            <person name="Taketani R.G."/>
            <person name="Silva M.C.P."/>
            <person name="Lourenco M.V."/>
            <person name="Oliveira V.M."/>
            <person name="Andreote F.D."/>
        </authorList>
    </citation>
    <scope>NUCLEOTIDE SEQUENCE [LARGE SCALE GENOMIC DNA]</scope>
    <source>
        <strain evidence="16 17">HEX PRIS-MGV</strain>
    </source>
</reference>
<dbReference type="Gene3D" id="3.100.10.20">
    <property type="entry name" value="CRISPR-associated endonuclease Cas1, N-terminal domain"/>
    <property type="match status" value="1"/>
</dbReference>
<dbReference type="CDD" id="cd09634">
    <property type="entry name" value="Cas1_I-II-III"/>
    <property type="match status" value="1"/>
</dbReference>
<keyword evidence="11 14" id="KW-0464">Manganese</keyword>
<keyword evidence="3 14" id="KW-0255">Endonuclease</keyword>
<keyword evidence="8" id="KW-0411">Iron-sulfur</keyword>
<keyword evidence="6 14" id="KW-0460">Magnesium</keyword>
<evidence type="ECO:0000259" key="15">
    <source>
        <dbReference type="Pfam" id="PF01930"/>
    </source>
</evidence>
<dbReference type="InterPro" id="IPR042206">
    <property type="entry name" value="CRISPR-assoc_Cas1_C"/>
</dbReference>
<comment type="function">
    <text evidence="14">CRISPR (clustered regularly interspaced short palindromic repeat), is an adaptive immune system that provides protection against mobile genetic elements (viruses, transposable elements and conjugative plasmids). CRISPR clusters contain spacers, sequences complementary to antecedent mobile elements, and target invading nucleic acids. CRISPR clusters are transcribed and processed into CRISPR RNA (crRNA). Acts as a dsDNA endonuclease. Involved in the integration of spacer DNA into the CRISPR cassette.</text>
</comment>
<dbReference type="AlphaFoldDB" id="A0A368KXC6"/>
<dbReference type="InterPro" id="IPR022765">
    <property type="entry name" value="Dna2/Cas4_DUF83"/>
</dbReference>
<dbReference type="GO" id="GO:0003677">
    <property type="term" value="F:DNA binding"/>
    <property type="evidence" value="ECO:0007669"/>
    <property type="project" value="UniProtKB-KW"/>
</dbReference>
<dbReference type="GO" id="GO:0051607">
    <property type="term" value="P:defense response to virus"/>
    <property type="evidence" value="ECO:0007669"/>
    <property type="project" value="UniProtKB-UniRule"/>
</dbReference>
<dbReference type="InterPro" id="IPR002729">
    <property type="entry name" value="CRISPR-assoc_Cas1"/>
</dbReference>
<gene>
    <name evidence="14 16" type="primary">cas1</name>
    <name evidence="16" type="ORF">DTL42_01315</name>
</gene>
<dbReference type="InterPro" id="IPR050646">
    <property type="entry name" value="Cas1"/>
</dbReference>
<keyword evidence="7" id="KW-0408">Iron</keyword>
<keyword evidence="4 14" id="KW-0378">Hydrolase</keyword>
<evidence type="ECO:0000313" key="17">
    <source>
        <dbReference type="Proteomes" id="UP000253562"/>
    </source>
</evidence>